<feature type="transmembrane region" description="Helical" evidence="18">
    <location>
        <begin position="169"/>
        <end position="188"/>
    </location>
</feature>
<dbReference type="Proteomes" id="UP000664940">
    <property type="component" value="Unassembled WGS sequence"/>
</dbReference>
<evidence type="ECO:0000256" key="7">
    <source>
        <dbReference type="ARBA" id="ARBA00022982"/>
    </source>
</evidence>
<evidence type="ECO:0000256" key="3">
    <source>
        <dbReference type="ARBA" id="ARBA00022617"/>
    </source>
</evidence>
<evidence type="ECO:0000256" key="5">
    <source>
        <dbReference type="ARBA" id="ARBA00022723"/>
    </source>
</evidence>
<comment type="function">
    <text evidence="16">Transmembrane reductase that uses ascorbate as an electron donor in the cytoplasm and transfers electrons across membranes to reduce monodehydro-L-ascorbate radical in the lumen of secretory vesicles. It is therefore involved the regeneration and homeostasis within secretory vesicles of ascorbate which in turn provides reducing equivalents needed to support the activity of intravesicular enzymes.</text>
</comment>
<dbReference type="PANTHER" id="PTHR10106:SF14">
    <property type="entry name" value="TRANSMEMBRANE ASCORBATE-DEPENDENT REDUCTASE CYB561"/>
    <property type="match status" value="1"/>
</dbReference>
<feature type="transmembrane region" description="Helical" evidence="18">
    <location>
        <begin position="96"/>
        <end position="115"/>
    </location>
</feature>
<dbReference type="GO" id="GO:0046872">
    <property type="term" value="F:metal ion binding"/>
    <property type="evidence" value="ECO:0007669"/>
    <property type="project" value="UniProtKB-KW"/>
</dbReference>
<organism evidence="20 21">
    <name type="scientific">Phyllostomus discolor</name>
    <name type="common">pale spear-nosed bat</name>
    <dbReference type="NCBI Taxonomy" id="89673"/>
    <lineage>
        <taxon>Eukaryota</taxon>
        <taxon>Metazoa</taxon>
        <taxon>Chordata</taxon>
        <taxon>Craniata</taxon>
        <taxon>Vertebrata</taxon>
        <taxon>Euteleostomi</taxon>
        <taxon>Mammalia</taxon>
        <taxon>Eutheria</taxon>
        <taxon>Laurasiatheria</taxon>
        <taxon>Chiroptera</taxon>
        <taxon>Yangochiroptera</taxon>
        <taxon>Phyllostomidae</taxon>
        <taxon>Phyllostominae</taxon>
        <taxon>Phyllostomus</taxon>
    </lineage>
</organism>
<dbReference type="Gene3D" id="1.20.120.1770">
    <property type="match status" value="1"/>
</dbReference>
<comment type="cofactor">
    <cofactor evidence="1">
        <name>heme b</name>
        <dbReference type="ChEBI" id="CHEBI:60344"/>
    </cofactor>
</comment>
<dbReference type="InterPro" id="IPR043205">
    <property type="entry name" value="CYB561/CYBRD1-like"/>
</dbReference>
<evidence type="ECO:0000256" key="1">
    <source>
        <dbReference type="ARBA" id="ARBA00001970"/>
    </source>
</evidence>
<keyword evidence="8 18" id="KW-1133">Transmembrane helix</keyword>
<gene>
    <name evidence="20" type="ORF">HJG60_003514</name>
</gene>
<dbReference type="EMBL" id="JABVXQ010000008">
    <property type="protein sequence ID" value="KAF6093198.1"/>
    <property type="molecule type" value="Genomic_DNA"/>
</dbReference>
<keyword evidence="4 18" id="KW-0812">Transmembrane</keyword>
<evidence type="ECO:0000256" key="13">
    <source>
        <dbReference type="ARBA" id="ARBA00024231"/>
    </source>
</evidence>
<reference evidence="20 21" key="1">
    <citation type="journal article" date="2020" name="Nature">
        <title>Six reference-quality genomes reveal evolution of bat adaptations.</title>
        <authorList>
            <person name="Jebb D."/>
            <person name="Huang Z."/>
            <person name="Pippel M."/>
            <person name="Hughes G.M."/>
            <person name="Lavrichenko K."/>
            <person name="Devanna P."/>
            <person name="Winkler S."/>
            <person name="Jermiin L.S."/>
            <person name="Skirmuntt E.C."/>
            <person name="Katzourakis A."/>
            <person name="Burkitt-Gray L."/>
            <person name="Ray D.A."/>
            <person name="Sullivan K.A.M."/>
            <person name="Roscito J.G."/>
            <person name="Kirilenko B.M."/>
            <person name="Davalos L.M."/>
            <person name="Corthals A.P."/>
            <person name="Power M.L."/>
            <person name="Jones G."/>
            <person name="Ransome R.D."/>
            <person name="Dechmann D.K.N."/>
            <person name="Locatelli A.G."/>
            <person name="Puechmaille S.J."/>
            <person name="Fedrigo O."/>
            <person name="Jarvis E.D."/>
            <person name="Hiller M."/>
            <person name="Vernes S.C."/>
            <person name="Myers E.W."/>
            <person name="Teeling E.C."/>
        </authorList>
    </citation>
    <scope>NUCLEOTIDE SEQUENCE [LARGE SCALE GENOMIC DNA]</scope>
    <source>
        <strain evidence="20">Bat1K_MPI-CBG_1</strain>
    </source>
</reference>
<keyword evidence="6" id="KW-1278">Translocase</keyword>
<dbReference type="GO" id="GO:0005765">
    <property type="term" value="C:lysosomal membrane"/>
    <property type="evidence" value="ECO:0007669"/>
    <property type="project" value="TreeGrafter"/>
</dbReference>
<feature type="transmembrane region" description="Helical" evidence="18">
    <location>
        <begin position="135"/>
        <end position="157"/>
    </location>
</feature>
<evidence type="ECO:0000256" key="9">
    <source>
        <dbReference type="ARBA" id="ARBA00023004"/>
    </source>
</evidence>
<evidence type="ECO:0000256" key="17">
    <source>
        <dbReference type="ARBA" id="ARBA00047447"/>
    </source>
</evidence>
<evidence type="ECO:0000256" key="12">
    <source>
        <dbReference type="ARBA" id="ARBA00024185"/>
    </source>
</evidence>
<dbReference type="InterPro" id="IPR006593">
    <property type="entry name" value="Cyt_b561/ferric_Rdtase_TM"/>
</dbReference>
<feature type="domain" description="Cytochrome b561" evidence="19">
    <location>
        <begin position="28"/>
        <end position="229"/>
    </location>
</feature>
<dbReference type="SMART" id="SM00665">
    <property type="entry name" value="B561"/>
    <property type="match status" value="1"/>
</dbReference>
<dbReference type="Pfam" id="PF03188">
    <property type="entry name" value="Cytochrom_B561"/>
    <property type="match status" value="1"/>
</dbReference>
<evidence type="ECO:0000256" key="18">
    <source>
        <dbReference type="SAM" id="Phobius"/>
    </source>
</evidence>
<dbReference type="FunFam" id="1.20.120.1770:FF:000001">
    <property type="entry name" value="Cytochrome b reductase 1"/>
    <property type="match status" value="1"/>
</dbReference>
<sequence>MGSGRCRRLSMESPASPSTGALPYYVAFSQLLGLTVVAVTGAWLGLYRGGIAWESALQFNVHPLCMVIGLVFLQGDALLVYRVFRKEAKRTTKVLHGLLHVFALITALVGLVAVFDYHRKKGYADLYSLHSWCGILVFILYFAQWLVGFSFFLFPGASFSLRSRYRPQHIFFGASIFVLCVGTALLGLKEALLFQLGAKYSTFEPEGVLANVLGLLLIGFGVVVLYILTRSDWKRPHQAEEQALSMDFKTLTEGDSPSSQ</sequence>
<evidence type="ECO:0000256" key="2">
    <source>
        <dbReference type="ARBA" id="ARBA00022448"/>
    </source>
</evidence>
<evidence type="ECO:0000256" key="4">
    <source>
        <dbReference type="ARBA" id="ARBA00022692"/>
    </source>
</evidence>
<keyword evidence="5" id="KW-0479">Metal-binding</keyword>
<keyword evidence="11" id="KW-0968">Cytoplasmic vesicle</keyword>
<comment type="catalytic activity">
    <reaction evidence="17">
        <text>monodehydro-L-ascorbate radical(out) + L-ascorbate(in) = monodehydro-L-ascorbate radical(in) + L-ascorbate(out)</text>
        <dbReference type="Rhea" id="RHEA:66524"/>
        <dbReference type="ChEBI" id="CHEBI:38290"/>
        <dbReference type="ChEBI" id="CHEBI:59513"/>
    </reaction>
    <physiologicalReaction direction="left-to-right" evidence="17">
        <dbReference type="Rhea" id="RHEA:66525"/>
    </physiologicalReaction>
</comment>
<proteinExistence type="predicted"/>
<keyword evidence="3" id="KW-0349">Heme</keyword>
<evidence type="ECO:0000256" key="8">
    <source>
        <dbReference type="ARBA" id="ARBA00022989"/>
    </source>
</evidence>
<comment type="subcellular location">
    <subcellularLocation>
        <location evidence="12">Cytoplasmic vesicle</location>
        <location evidence="12">Secretory vesicle</location>
        <location evidence="12">Chromaffin granule membrane</location>
        <topology evidence="12">Multi-pass membrane protein</topology>
    </subcellularLocation>
</comment>
<protein>
    <recommendedName>
        <fullName evidence="13">Transmembrane ascorbate-dependent reductase CYB561</fullName>
    </recommendedName>
    <alternativeName>
        <fullName evidence="14">Cytochrome b-561</fullName>
    </alternativeName>
    <alternativeName>
        <fullName evidence="15">Cytochrome b561</fullName>
    </alternativeName>
</protein>
<feature type="transmembrane region" description="Helical" evidence="18">
    <location>
        <begin position="66"/>
        <end position="84"/>
    </location>
</feature>
<evidence type="ECO:0000256" key="14">
    <source>
        <dbReference type="ARBA" id="ARBA00030896"/>
    </source>
</evidence>
<dbReference type="PANTHER" id="PTHR10106">
    <property type="entry name" value="CYTOCHROME B561-RELATED"/>
    <property type="match status" value="1"/>
</dbReference>
<feature type="transmembrane region" description="Helical" evidence="18">
    <location>
        <begin position="208"/>
        <end position="228"/>
    </location>
</feature>
<keyword evidence="9" id="KW-0408">Iron</keyword>
<evidence type="ECO:0000256" key="15">
    <source>
        <dbReference type="ARBA" id="ARBA00032709"/>
    </source>
</evidence>
<dbReference type="AlphaFoldDB" id="A0A833ZB13"/>
<feature type="transmembrane region" description="Helical" evidence="18">
    <location>
        <begin position="21"/>
        <end position="46"/>
    </location>
</feature>
<evidence type="ECO:0000256" key="10">
    <source>
        <dbReference type="ARBA" id="ARBA00023136"/>
    </source>
</evidence>
<keyword evidence="10 18" id="KW-0472">Membrane</keyword>
<comment type="caution">
    <text evidence="20">The sequence shown here is derived from an EMBL/GenBank/DDBJ whole genome shotgun (WGS) entry which is preliminary data.</text>
</comment>
<evidence type="ECO:0000313" key="20">
    <source>
        <dbReference type="EMBL" id="KAF6093198.1"/>
    </source>
</evidence>
<dbReference type="GO" id="GO:0042584">
    <property type="term" value="C:chromaffin granule membrane"/>
    <property type="evidence" value="ECO:0007669"/>
    <property type="project" value="UniProtKB-SubCell"/>
</dbReference>
<accession>A0A833ZB13</accession>
<keyword evidence="7" id="KW-0249">Electron transport</keyword>
<keyword evidence="2" id="KW-0813">Transport</keyword>
<dbReference type="PROSITE" id="PS50939">
    <property type="entry name" value="CYTOCHROME_B561"/>
    <property type="match status" value="1"/>
</dbReference>
<dbReference type="GO" id="GO:0016491">
    <property type="term" value="F:oxidoreductase activity"/>
    <property type="evidence" value="ECO:0007669"/>
    <property type="project" value="InterPro"/>
</dbReference>
<evidence type="ECO:0000313" key="21">
    <source>
        <dbReference type="Proteomes" id="UP000664940"/>
    </source>
</evidence>
<evidence type="ECO:0000259" key="19">
    <source>
        <dbReference type="PROSITE" id="PS50939"/>
    </source>
</evidence>
<evidence type="ECO:0000256" key="11">
    <source>
        <dbReference type="ARBA" id="ARBA00023329"/>
    </source>
</evidence>
<evidence type="ECO:0000256" key="6">
    <source>
        <dbReference type="ARBA" id="ARBA00022967"/>
    </source>
</evidence>
<evidence type="ECO:0000256" key="16">
    <source>
        <dbReference type="ARBA" id="ARBA00045973"/>
    </source>
</evidence>
<name>A0A833ZB13_9CHIR</name>